<dbReference type="OrthoDB" id="1724165at2759"/>
<evidence type="ECO:0000313" key="2">
    <source>
        <dbReference type="Proteomes" id="UP000325315"/>
    </source>
</evidence>
<dbReference type="Proteomes" id="UP000325315">
    <property type="component" value="Unassembled WGS sequence"/>
</dbReference>
<name>A0A5B6WL19_9ROSI</name>
<dbReference type="EMBL" id="SMMG02000003">
    <property type="protein sequence ID" value="KAA3481532.1"/>
    <property type="molecule type" value="Genomic_DNA"/>
</dbReference>
<keyword evidence="1" id="KW-0548">Nucleotidyltransferase</keyword>
<comment type="caution">
    <text evidence="1">The sequence shown here is derived from an EMBL/GenBank/DDBJ whole genome shotgun (WGS) entry which is preliminary data.</text>
</comment>
<dbReference type="AlphaFoldDB" id="A0A5B6WL19"/>
<accession>A0A5B6WL19</accession>
<sequence>MIVKTRTDEEHIQSAKKESRSTLIKSKLYRSCLRHALKKKSETEKCDPIFCLLKKHNPGLWDEECQKTSDKVKHYLSNAQC</sequence>
<evidence type="ECO:0000313" key="1">
    <source>
        <dbReference type="EMBL" id="KAA3481532.1"/>
    </source>
</evidence>
<reference evidence="2" key="1">
    <citation type="journal article" date="2019" name="Plant Biotechnol. J.">
        <title>Genome sequencing of the Australian wild diploid species Gossypium australe highlights disease resistance and delayed gland morphogenesis.</title>
        <authorList>
            <person name="Cai Y."/>
            <person name="Cai X."/>
            <person name="Wang Q."/>
            <person name="Wang P."/>
            <person name="Zhang Y."/>
            <person name="Cai C."/>
            <person name="Xu Y."/>
            <person name="Wang K."/>
            <person name="Zhou Z."/>
            <person name="Wang C."/>
            <person name="Geng S."/>
            <person name="Li B."/>
            <person name="Dong Q."/>
            <person name="Hou Y."/>
            <person name="Wang H."/>
            <person name="Ai P."/>
            <person name="Liu Z."/>
            <person name="Yi F."/>
            <person name="Sun M."/>
            <person name="An G."/>
            <person name="Cheng J."/>
            <person name="Zhang Y."/>
            <person name="Shi Q."/>
            <person name="Xie Y."/>
            <person name="Shi X."/>
            <person name="Chang Y."/>
            <person name="Huang F."/>
            <person name="Chen Y."/>
            <person name="Hong S."/>
            <person name="Mi L."/>
            <person name="Sun Q."/>
            <person name="Zhang L."/>
            <person name="Zhou B."/>
            <person name="Peng R."/>
            <person name="Zhang X."/>
            <person name="Liu F."/>
        </authorList>
    </citation>
    <scope>NUCLEOTIDE SEQUENCE [LARGE SCALE GENOMIC DNA]</scope>
    <source>
        <strain evidence="2">cv. PA1801</strain>
    </source>
</reference>
<gene>
    <name evidence="1" type="ORF">EPI10_021891</name>
</gene>
<keyword evidence="1" id="KW-0695">RNA-directed DNA polymerase</keyword>
<organism evidence="1 2">
    <name type="scientific">Gossypium australe</name>
    <dbReference type="NCBI Taxonomy" id="47621"/>
    <lineage>
        <taxon>Eukaryota</taxon>
        <taxon>Viridiplantae</taxon>
        <taxon>Streptophyta</taxon>
        <taxon>Embryophyta</taxon>
        <taxon>Tracheophyta</taxon>
        <taxon>Spermatophyta</taxon>
        <taxon>Magnoliopsida</taxon>
        <taxon>eudicotyledons</taxon>
        <taxon>Gunneridae</taxon>
        <taxon>Pentapetalae</taxon>
        <taxon>rosids</taxon>
        <taxon>malvids</taxon>
        <taxon>Malvales</taxon>
        <taxon>Malvaceae</taxon>
        <taxon>Malvoideae</taxon>
        <taxon>Gossypium</taxon>
    </lineage>
</organism>
<dbReference type="GO" id="GO:0003964">
    <property type="term" value="F:RNA-directed DNA polymerase activity"/>
    <property type="evidence" value="ECO:0007669"/>
    <property type="project" value="UniProtKB-KW"/>
</dbReference>
<keyword evidence="2" id="KW-1185">Reference proteome</keyword>
<proteinExistence type="predicted"/>
<keyword evidence="1" id="KW-0808">Transferase</keyword>
<protein>
    <submittedName>
        <fullName evidence="1">RNA-directed DNA polymerase (Reverse transcriptase), Ribonuclease H</fullName>
    </submittedName>
</protein>